<dbReference type="Gene3D" id="3.40.50.1950">
    <property type="entry name" value="Flavin prenyltransferase-like"/>
    <property type="match status" value="1"/>
</dbReference>
<dbReference type="EC" id="4.1.1.-" evidence="6"/>
<dbReference type="SUPFAM" id="SSF52507">
    <property type="entry name" value="Homo-oligomeric flavin-containing Cys decarboxylases, HFCD"/>
    <property type="match status" value="1"/>
</dbReference>
<proteinExistence type="predicted"/>
<dbReference type="NCBIfam" id="TIGR00421">
    <property type="entry name" value="ubiX_pad"/>
    <property type="match status" value="1"/>
</dbReference>
<dbReference type="Pfam" id="PF02441">
    <property type="entry name" value="Flavoprotein"/>
    <property type="match status" value="1"/>
</dbReference>
<dbReference type="Proteomes" id="UP000002407">
    <property type="component" value="Chromosome"/>
</dbReference>
<evidence type="ECO:0000313" key="7">
    <source>
        <dbReference type="Proteomes" id="UP000002407"/>
    </source>
</evidence>
<dbReference type="EMBL" id="CP000776">
    <property type="protein sequence ID" value="ABS52421.1"/>
    <property type="molecule type" value="Genomic_DNA"/>
</dbReference>
<reference evidence="7" key="1">
    <citation type="submission" date="2007-07" db="EMBL/GenBank/DDBJ databases">
        <title>Complete genome sequence of Campylobacter hominis ATCC BAA-381, a commensal isolated from the human gastrointestinal tract.</title>
        <authorList>
            <person name="Fouts D.E."/>
            <person name="Mongodin E.F."/>
            <person name="Puiu D."/>
            <person name="Sebastian Y."/>
            <person name="Miller W.G."/>
            <person name="Mandrell R.E."/>
            <person name="Nelson K.E."/>
        </authorList>
    </citation>
    <scope>NUCLEOTIDE SEQUENCE [LARGE SCALE GENOMIC DNA]</scope>
    <source>
        <strain evidence="7">ATCC BAA-381 / LMG 19568 / NCTC 13146 / CH001A</strain>
    </source>
</reference>
<keyword evidence="4" id="KW-0808">Transferase</keyword>
<dbReference type="STRING" id="360107.CHAB381_0922"/>
<dbReference type="RefSeq" id="WP_012108775.1">
    <property type="nucleotide sequence ID" value="NC_009714.1"/>
</dbReference>
<dbReference type="KEGG" id="cha:CHAB381_0922"/>
<keyword evidence="2" id="KW-0285">Flavoprotein</keyword>
<keyword evidence="1" id="KW-0637">Prenyltransferase</keyword>
<dbReference type="GO" id="GO:0015937">
    <property type="term" value="P:coenzyme A biosynthetic process"/>
    <property type="evidence" value="ECO:0007669"/>
    <property type="project" value="TreeGrafter"/>
</dbReference>
<protein>
    <submittedName>
        <fullName evidence="6">Phenylacrylic acid decarboxylase (PAD)</fullName>
        <ecNumber evidence="6">4.1.1.-</ecNumber>
    </submittedName>
</protein>
<dbReference type="PANTHER" id="PTHR14359">
    <property type="entry name" value="HOMO-OLIGOMERIC FLAVIN CONTAINING CYS DECARBOXYLASE FAMILY"/>
    <property type="match status" value="1"/>
</dbReference>
<dbReference type="GO" id="GO:0010181">
    <property type="term" value="F:FMN binding"/>
    <property type="evidence" value="ECO:0007669"/>
    <property type="project" value="TreeGrafter"/>
</dbReference>
<dbReference type="NCBIfam" id="NF004685">
    <property type="entry name" value="PRK06029.1"/>
    <property type="match status" value="1"/>
</dbReference>
<dbReference type="GO" id="GO:0004659">
    <property type="term" value="F:prenyltransferase activity"/>
    <property type="evidence" value="ECO:0007669"/>
    <property type="project" value="UniProtKB-KW"/>
</dbReference>
<evidence type="ECO:0000313" key="6">
    <source>
        <dbReference type="EMBL" id="ABS52421.1"/>
    </source>
</evidence>
<dbReference type="GO" id="GO:0004633">
    <property type="term" value="F:phosphopantothenoylcysteine decarboxylase activity"/>
    <property type="evidence" value="ECO:0007669"/>
    <property type="project" value="TreeGrafter"/>
</dbReference>
<keyword evidence="3" id="KW-0288">FMN</keyword>
<dbReference type="HOGENOM" id="CLU_074522_0_1_7"/>
<sequence>MKILVCATGASFCKIAVSLIKYLEQNHEIYAIFSKNAKLVLNKENNITELNFKKAKILNDDDLAQSVASGSFGIEKTIIAPCSSNTLAKIANGISDTLITRAAAISLKEKKPLILAPREMPFSTISLRQMSELSALGVIIAPPVAADYFSPENLDDLEKFFIGKWLDLLGIENNLYKRWGK</sequence>
<dbReference type="GO" id="GO:0071513">
    <property type="term" value="C:phosphopantothenoylcysteine decarboxylase complex"/>
    <property type="evidence" value="ECO:0007669"/>
    <property type="project" value="TreeGrafter"/>
</dbReference>
<dbReference type="InterPro" id="IPR003382">
    <property type="entry name" value="Flavoprotein"/>
</dbReference>
<accession>A7I1U2</accession>
<dbReference type="eggNOG" id="COG0163">
    <property type="taxonomic scope" value="Bacteria"/>
</dbReference>
<evidence type="ECO:0000256" key="2">
    <source>
        <dbReference type="ARBA" id="ARBA00022630"/>
    </source>
</evidence>
<name>A7I1U2_CAMHC</name>
<evidence type="ECO:0000256" key="3">
    <source>
        <dbReference type="ARBA" id="ARBA00022643"/>
    </source>
</evidence>
<feature type="domain" description="Flavoprotein" evidence="5">
    <location>
        <begin position="1"/>
        <end position="169"/>
    </location>
</feature>
<dbReference type="PANTHER" id="PTHR14359:SF6">
    <property type="entry name" value="PHOSPHOPANTOTHENOYLCYSTEINE DECARBOXYLASE"/>
    <property type="match status" value="1"/>
</dbReference>
<gene>
    <name evidence="6" type="ordered locus">CHAB381_0922</name>
</gene>
<dbReference type="InterPro" id="IPR004507">
    <property type="entry name" value="UbiX-like"/>
</dbReference>
<dbReference type="OrthoDB" id="9781577at2"/>
<keyword evidence="7" id="KW-1185">Reference proteome</keyword>
<evidence type="ECO:0000259" key="5">
    <source>
        <dbReference type="Pfam" id="PF02441"/>
    </source>
</evidence>
<dbReference type="InterPro" id="IPR036551">
    <property type="entry name" value="Flavin_trans-like"/>
</dbReference>
<organism evidence="6 7">
    <name type="scientific">Campylobacter hominis (strain ATCC BAA-381 / DSM 21671 / CCUG 45161 / LMG 19568 / NCTC 13146 / CH001A)</name>
    <dbReference type="NCBI Taxonomy" id="360107"/>
    <lineage>
        <taxon>Bacteria</taxon>
        <taxon>Pseudomonadati</taxon>
        <taxon>Campylobacterota</taxon>
        <taxon>Epsilonproteobacteria</taxon>
        <taxon>Campylobacterales</taxon>
        <taxon>Campylobacteraceae</taxon>
        <taxon>Campylobacter</taxon>
    </lineage>
</organism>
<evidence type="ECO:0000256" key="4">
    <source>
        <dbReference type="ARBA" id="ARBA00022679"/>
    </source>
</evidence>
<dbReference type="AlphaFoldDB" id="A7I1U2"/>
<keyword evidence="6" id="KW-0456">Lyase</keyword>
<evidence type="ECO:0000256" key="1">
    <source>
        <dbReference type="ARBA" id="ARBA00022602"/>
    </source>
</evidence>